<evidence type="ECO:0000313" key="2">
    <source>
        <dbReference type="EMBL" id="ABK22523.1"/>
    </source>
</evidence>
<dbReference type="EMBL" id="EF083172">
    <property type="protein sequence ID" value="ABK22523.1"/>
    <property type="molecule type" value="mRNA"/>
</dbReference>
<reference evidence="2" key="1">
    <citation type="journal article" date="2008" name="BMC Genomics">
        <title>A conifer genomics resource of 200,000 spruce (Picea spp.) ESTs and 6,464 high-quality, sequence-finished full-length cDNAs for Sitka spruce (Picea sitchensis).</title>
        <authorList>
            <person name="Ralph S.G."/>
            <person name="Chun H.J."/>
            <person name="Kolosova N."/>
            <person name="Cooper D."/>
            <person name="Oddy C."/>
            <person name="Ritland C.E."/>
            <person name="Kirkpatrick R."/>
            <person name="Moore R."/>
            <person name="Barber S."/>
            <person name="Holt R.A."/>
            <person name="Jones S.J."/>
            <person name="Marra M.A."/>
            <person name="Douglas C.J."/>
            <person name="Ritland K."/>
            <person name="Bohlmann J."/>
        </authorList>
    </citation>
    <scope>NUCLEOTIDE SEQUENCE</scope>
    <source>
        <tissue evidence="2">Green portion of the leader tissue</tissue>
    </source>
</reference>
<name>A9NPG2_PICSI</name>
<proteinExistence type="evidence at transcript level"/>
<feature type="region of interest" description="Disordered" evidence="1">
    <location>
        <begin position="59"/>
        <end position="102"/>
    </location>
</feature>
<dbReference type="PANTHER" id="PTHR36075:SF1">
    <property type="entry name" value="OS03G0595200 PROTEIN"/>
    <property type="match status" value="1"/>
</dbReference>
<feature type="compositionally biased region" description="Polar residues" evidence="1">
    <location>
        <begin position="68"/>
        <end position="80"/>
    </location>
</feature>
<dbReference type="AlphaFoldDB" id="A9NPG2"/>
<sequence>MEMDPILSLSAEQDEWDADGFEIPTLKLKKSSLEKKESVANNFSLSTQKVITVNDQIYLGPHGAPPSQVKQQDLNATGKNQRVRQRLKEDDKKKLPQVMRIR</sequence>
<dbReference type="PANTHER" id="PTHR36075">
    <property type="entry name" value="BNAA10G09820D PROTEIN"/>
    <property type="match status" value="1"/>
</dbReference>
<accession>A9NPG2</accession>
<organism evidence="2">
    <name type="scientific">Picea sitchensis</name>
    <name type="common">Sitka spruce</name>
    <name type="synonym">Pinus sitchensis</name>
    <dbReference type="NCBI Taxonomy" id="3332"/>
    <lineage>
        <taxon>Eukaryota</taxon>
        <taxon>Viridiplantae</taxon>
        <taxon>Streptophyta</taxon>
        <taxon>Embryophyta</taxon>
        <taxon>Tracheophyta</taxon>
        <taxon>Spermatophyta</taxon>
        <taxon>Pinopsida</taxon>
        <taxon>Pinidae</taxon>
        <taxon>Conifers I</taxon>
        <taxon>Pinales</taxon>
        <taxon>Pinaceae</taxon>
        <taxon>Picea</taxon>
    </lineage>
</organism>
<dbReference type="EMBL" id="EF086236">
    <property type="protein sequence ID" value="ABK25517.1"/>
    <property type="molecule type" value="mRNA"/>
</dbReference>
<dbReference type="OMA" id="DSAHCAV"/>
<dbReference type="EMBL" id="EF083528">
    <property type="protein sequence ID" value="ABK22872.1"/>
    <property type="molecule type" value="mRNA"/>
</dbReference>
<evidence type="ECO:0000256" key="1">
    <source>
        <dbReference type="SAM" id="MobiDB-lite"/>
    </source>
</evidence>
<protein>
    <submittedName>
        <fullName evidence="2">Uncharacterized protein</fullName>
    </submittedName>
</protein>